<evidence type="ECO:0000313" key="3">
    <source>
        <dbReference type="Proteomes" id="UP001529343"/>
    </source>
</evidence>
<evidence type="ECO:0000313" key="2">
    <source>
        <dbReference type="EMBL" id="MDM8267239.1"/>
    </source>
</evidence>
<comment type="caution">
    <text evidence="2">The sequence shown here is derived from an EMBL/GenBank/DDBJ whole genome shotgun (WGS) entry which is preliminary data.</text>
</comment>
<keyword evidence="1" id="KW-1133">Transmembrane helix</keyword>
<feature type="transmembrane region" description="Helical" evidence="1">
    <location>
        <begin position="278"/>
        <end position="298"/>
    </location>
</feature>
<feature type="transmembrane region" description="Helical" evidence="1">
    <location>
        <begin position="250"/>
        <end position="271"/>
    </location>
</feature>
<dbReference type="EMBL" id="JAUDDW010000046">
    <property type="protein sequence ID" value="MDM8267239.1"/>
    <property type="molecule type" value="Genomic_DNA"/>
</dbReference>
<keyword evidence="1" id="KW-0812">Transmembrane</keyword>
<reference evidence="2 3" key="2">
    <citation type="submission" date="2023-06" db="EMBL/GenBank/DDBJ databases">
        <authorList>
            <person name="Zeman M."/>
            <person name="Kubasova T."/>
            <person name="Jahodarova E."/>
            <person name="Nykrynova M."/>
            <person name="Rychlik I."/>
        </authorList>
    </citation>
    <scope>NUCLEOTIDE SEQUENCE [LARGE SCALE GENOMIC DNA]</scope>
    <source>
        <strain evidence="2 3">161_Gplus</strain>
    </source>
</reference>
<feature type="transmembrane region" description="Helical" evidence="1">
    <location>
        <begin position="206"/>
        <end position="230"/>
    </location>
</feature>
<dbReference type="Pfam" id="PF14897">
    <property type="entry name" value="EpsG"/>
    <property type="match status" value="1"/>
</dbReference>
<feature type="transmembrane region" description="Helical" evidence="1">
    <location>
        <begin position="337"/>
        <end position="356"/>
    </location>
</feature>
<name>A0ABT7UZV4_9LACO</name>
<feature type="transmembrane region" description="Helical" evidence="1">
    <location>
        <begin position="30"/>
        <end position="50"/>
    </location>
</feature>
<organism evidence="2 3">
    <name type="scientific">Limosilactobacillus pontis</name>
    <dbReference type="NCBI Taxonomy" id="35787"/>
    <lineage>
        <taxon>Bacteria</taxon>
        <taxon>Bacillati</taxon>
        <taxon>Bacillota</taxon>
        <taxon>Bacilli</taxon>
        <taxon>Lactobacillales</taxon>
        <taxon>Lactobacillaceae</taxon>
        <taxon>Limosilactobacillus</taxon>
    </lineage>
</organism>
<gene>
    <name evidence="2" type="ORF">QUW44_08905</name>
</gene>
<protein>
    <submittedName>
        <fullName evidence="2">EpsG family protein</fullName>
    </submittedName>
</protein>
<feature type="transmembrane region" description="Helical" evidence="1">
    <location>
        <begin position="168"/>
        <end position="194"/>
    </location>
</feature>
<feature type="transmembrane region" description="Helical" evidence="1">
    <location>
        <begin position="304"/>
        <end position="325"/>
    </location>
</feature>
<evidence type="ECO:0000256" key="1">
    <source>
        <dbReference type="SAM" id="Phobius"/>
    </source>
</evidence>
<proteinExistence type="predicted"/>
<dbReference type="Proteomes" id="UP001529343">
    <property type="component" value="Unassembled WGS sequence"/>
</dbReference>
<keyword evidence="3" id="KW-1185">Reference proteome</keyword>
<sequence length="375" mass="42746">MTTFLTLVLYMLIALLASYFVKVTLRNSDGHVQILLLLLISLITAFVVGFRGNSGTDTLMYRNVYENGQSGVNRWVPMEKGFILLCQIFKELHFSTDLFLIFISLITTFFILLAIRNEKEEISTYIASLIYFSTIYFQSFNIMRQTLALAICLYAFSLYVNRKYIVALIFILLATQIHTSAYMCLLIVLVQLLIKCVKAIKIEWCVTGLVIILLLLVMNRGLMGQIVLALTGNPYYAGYVLRNTGAAGSFLIYYLKISPVLIISTLEFNYYKNNHRFMVFYILMIIGYILASMGAYAATEVNRVGLYFTSLSIFVLGYCSKHNIILNKGKIVISKNVITILIVIYYTFNLINGLFIQHNNQIVPYRSAPEIILNK</sequence>
<accession>A0ABT7UZV4</accession>
<keyword evidence="1" id="KW-0472">Membrane</keyword>
<feature type="transmembrane region" description="Helical" evidence="1">
    <location>
        <begin position="122"/>
        <end position="139"/>
    </location>
</feature>
<dbReference type="RefSeq" id="WP_289586600.1">
    <property type="nucleotide sequence ID" value="NZ_JAUDDW010000046.1"/>
</dbReference>
<feature type="transmembrane region" description="Helical" evidence="1">
    <location>
        <begin position="98"/>
        <end position="116"/>
    </location>
</feature>
<dbReference type="InterPro" id="IPR049458">
    <property type="entry name" value="EpsG-like"/>
</dbReference>
<reference evidence="3" key="1">
    <citation type="submission" date="2023-06" db="EMBL/GenBank/DDBJ databases">
        <title>Identification and characterization of horizontal gene transfer across gut microbiota members of farm animals based on homology search.</title>
        <authorList>
            <person name="Zeman M."/>
            <person name="Kubasova T."/>
            <person name="Jahodarova E."/>
            <person name="Nykrynova M."/>
            <person name="Rychlik I."/>
        </authorList>
    </citation>
    <scope>NUCLEOTIDE SEQUENCE [LARGE SCALE GENOMIC DNA]</scope>
    <source>
        <strain evidence="3">161_Gplus</strain>
    </source>
</reference>